<organism evidence="1 2">
    <name type="scientific">Drosophila gunungcola</name>
    <name type="common">fruit fly</name>
    <dbReference type="NCBI Taxonomy" id="103775"/>
    <lineage>
        <taxon>Eukaryota</taxon>
        <taxon>Metazoa</taxon>
        <taxon>Ecdysozoa</taxon>
        <taxon>Arthropoda</taxon>
        <taxon>Hexapoda</taxon>
        <taxon>Insecta</taxon>
        <taxon>Pterygota</taxon>
        <taxon>Neoptera</taxon>
        <taxon>Endopterygota</taxon>
        <taxon>Diptera</taxon>
        <taxon>Brachycera</taxon>
        <taxon>Muscomorpha</taxon>
        <taxon>Ephydroidea</taxon>
        <taxon>Drosophilidae</taxon>
        <taxon>Drosophila</taxon>
        <taxon>Sophophora</taxon>
    </lineage>
</organism>
<proteinExistence type="predicted"/>
<comment type="caution">
    <text evidence="1">The sequence shown here is derived from an EMBL/GenBank/DDBJ whole genome shotgun (WGS) entry which is preliminary data.</text>
</comment>
<name>A0A9P9Z0M9_9MUSC</name>
<evidence type="ECO:0000313" key="2">
    <source>
        <dbReference type="Proteomes" id="UP001059596"/>
    </source>
</evidence>
<keyword evidence="2" id="KW-1185">Reference proteome</keyword>
<dbReference type="EMBL" id="JAMKOV010000001">
    <property type="protein sequence ID" value="KAI8046333.1"/>
    <property type="molecule type" value="Genomic_DNA"/>
</dbReference>
<dbReference type="AlphaFoldDB" id="A0A9P9Z0M9"/>
<gene>
    <name evidence="1" type="ORF">M5D96_002535</name>
</gene>
<protein>
    <submittedName>
        <fullName evidence="1">Uncharacterized protein</fullName>
    </submittedName>
</protein>
<reference evidence="1" key="1">
    <citation type="journal article" date="2023" name="Genome Biol. Evol.">
        <title>Long-read-based Genome Assembly of Drosophila gunungcola Reveals Fewer Chemosensory Genes in Flower-breeding Species.</title>
        <authorList>
            <person name="Negi A."/>
            <person name="Liao B.Y."/>
            <person name="Yeh S.D."/>
        </authorList>
    </citation>
    <scope>NUCLEOTIDE SEQUENCE</scope>
    <source>
        <strain evidence="1">Sukarami</strain>
    </source>
</reference>
<dbReference type="Proteomes" id="UP001059596">
    <property type="component" value="Chromosome 3R"/>
</dbReference>
<feature type="non-terminal residue" evidence="1">
    <location>
        <position position="1"/>
    </location>
</feature>
<sequence>IPPLLGVHNLAKLIINCKGEPKQITNLGKQKLEPPTKMWFAKHLRRSLFCGHNNYESFALKINRMENLIPTVALWSHTASIAGQHKSDS</sequence>
<accession>A0A9P9Z0M9</accession>
<evidence type="ECO:0000313" key="1">
    <source>
        <dbReference type="EMBL" id="KAI8046333.1"/>
    </source>
</evidence>